<dbReference type="InterPro" id="IPR009246">
    <property type="entry name" value="EutC"/>
</dbReference>
<sequence>MNNVNEQPDSLDPWAFLRTHTAARIAQGRAGNSLPTRALLDFQLDHARARDAVHATLDTNALLAALTQHKLDVLRLQSRATDRPTYLKRPDLGRQLSAESYAQLHERDQEATLVIVVTDGLSATAVQNHALSVVGGLAAGAKRRGWSLAPVCVVEQGRVAIGDAIGNAFGAALLVVLIGERPGLSSPDSLGAYLTYQPRPGLTDASRNCVSNIRPEGLPAGVAVDKLLWLLDEMHTRRLSGVGLKDEMPTHTPLHTSSPDVSAQIPETPD</sequence>
<dbReference type="PANTHER" id="PTHR39330:SF1">
    <property type="entry name" value="ETHANOLAMINE AMMONIA-LYASE SMALL SUBUNIT"/>
    <property type="match status" value="1"/>
</dbReference>
<evidence type="ECO:0000256" key="6">
    <source>
        <dbReference type="SAM" id="MobiDB-lite"/>
    </source>
</evidence>
<comment type="function">
    <text evidence="5">Catalyzes the deamination of various vicinal amino-alcohols to oxo compounds. Allows this organism to utilize ethanolamine as the sole source of nitrogen and carbon in the presence of external vitamin B12.</text>
</comment>
<dbReference type="OrthoDB" id="114248at2"/>
<name>A0A2T0TN64_9BACT</name>
<dbReference type="RefSeq" id="WP_106135915.1">
    <property type="nucleotide sequence ID" value="NZ_PVTE01000001.1"/>
</dbReference>
<keyword evidence="8" id="KW-1185">Reference proteome</keyword>
<accession>A0A2T0TN64</accession>
<feature type="binding site" evidence="5">
    <location>
        <position position="209"/>
    </location>
    <ligand>
        <name>adenosylcob(III)alamin</name>
        <dbReference type="ChEBI" id="CHEBI:18408"/>
    </ligand>
</feature>
<evidence type="ECO:0000313" key="7">
    <source>
        <dbReference type="EMBL" id="PRY47164.1"/>
    </source>
</evidence>
<comment type="subunit">
    <text evidence="5">The basic unit is a heterodimer which dimerizes to form tetramers. The heterotetramers trimerize; 6 large subunits form a core ring with 6 small subunits projecting outwards.</text>
</comment>
<dbReference type="Gene3D" id="3.40.50.11240">
    <property type="entry name" value="Ethanolamine ammonia-lyase light chain (EutC)"/>
    <property type="match status" value="1"/>
</dbReference>
<organism evidence="7 8">
    <name type="scientific">Spirosoma oryzae</name>
    <dbReference type="NCBI Taxonomy" id="1469603"/>
    <lineage>
        <taxon>Bacteria</taxon>
        <taxon>Pseudomonadati</taxon>
        <taxon>Bacteroidota</taxon>
        <taxon>Cytophagia</taxon>
        <taxon>Cytophagales</taxon>
        <taxon>Cytophagaceae</taxon>
        <taxon>Spirosoma</taxon>
    </lineage>
</organism>
<dbReference type="GO" id="GO:0008851">
    <property type="term" value="F:ethanolamine ammonia-lyase activity"/>
    <property type="evidence" value="ECO:0007669"/>
    <property type="project" value="UniProtKB-UniRule"/>
</dbReference>
<evidence type="ECO:0000256" key="5">
    <source>
        <dbReference type="HAMAP-Rule" id="MF_00601"/>
    </source>
</evidence>
<dbReference type="GO" id="GO:0009350">
    <property type="term" value="C:ethanolamine ammonia-lyase complex"/>
    <property type="evidence" value="ECO:0007669"/>
    <property type="project" value="UniProtKB-UniRule"/>
</dbReference>
<feature type="binding site" evidence="5">
    <location>
        <position position="180"/>
    </location>
    <ligand>
        <name>adenosylcob(III)alamin</name>
        <dbReference type="ChEBI" id="CHEBI:18408"/>
    </ligand>
</feature>
<keyword evidence="4 5" id="KW-1283">Bacterial microcompartment</keyword>
<dbReference type="PANTHER" id="PTHR39330">
    <property type="entry name" value="ETHANOLAMINE AMMONIA-LYASE LIGHT CHAIN"/>
    <property type="match status" value="1"/>
</dbReference>
<evidence type="ECO:0000256" key="1">
    <source>
        <dbReference type="ARBA" id="ARBA00022628"/>
    </source>
</evidence>
<dbReference type="PIRSF" id="PIRSF018982">
    <property type="entry name" value="EutC"/>
    <property type="match status" value="1"/>
</dbReference>
<comment type="caution">
    <text evidence="7">The sequence shown here is derived from an EMBL/GenBank/DDBJ whole genome shotgun (WGS) entry which is preliminary data.</text>
</comment>
<reference evidence="7 8" key="1">
    <citation type="submission" date="2018-03" db="EMBL/GenBank/DDBJ databases">
        <title>Genomic Encyclopedia of Archaeal and Bacterial Type Strains, Phase II (KMG-II): from individual species to whole genera.</title>
        <authorList>
            <person name="Goeker M."/>
        </authorList>
    </citation>
    <scope>NUCLEOTIDE SEQUENCE [LARGE SCALE GENOMIC DNA]</scope>
    <source>
        <strain evidence="7 8">DSM 28354</strain>
    </source>
</reference>
<gene>
    <name evidence="5" type="primary">eutC</name>
    <name evidence="7" type="ORF">CLV58_101230</name>
</gene>
<keyword evidence="2 5" id="KW-0456">Lyase</keyword>
<comment type="pathway">
    <text evidence="5">Amine and polyamine degradation; ethanolamine degradation.</text>
</comment>
<keyword evidence="3 5" id="KW-0170">Cobalt</keyword>
<feature type="region of interest" description="Disordered" evidence="6">
    <location>
        <begin position="244"/>
        <end position="270"/>
    </location>
</feature>
<comment type="similarity">
    <text evidence="5">Belongs to the EutC family.</text>
</comment>
<dbReference type="InterPro" id="IPR042255">
    <property type="entry name" value="EutC_N"/>
</dbReference>
<evidence type="ECO:0000256" key="4">
    <source>
        <dbReference type="ARBA" id="ARBA00024446"/>
    </source>
</evidence>
<dbReference type="Pfam" id="PF05985">
    <property type="entry name" value="EutC"/>
    <property type="match status" value="1"/>
</dbReference>
<keyword evidence="1 5" id="KW-0846">Cobalamin</keyword>
<evidence type="ECO:0000313" key="8">
    <source>
        <dbReference type="Proteomes" id="UP000238375"/>
    </source>
</evidence>
<feature type="binding site" evidence="5">
    <location>
        <position position="159"/>
    </location>
    <ligand>
        <name>adenosylcob(III)alamin</name>
        <dbReference type="ChEBI" id="CHEBI:18408"/>
    </ligand>
</feature>
<dbReference type="GO" id="GO:0046336">
    <property type="term" value="P:ethanolamine catabolic process"/>
    <property type="evidence" value="ECO:0007669"/>
    <property type="project" value="UniProtKB-UniRule"/>
</dbReference>
<comment type="subcellular location">
    <subcellularLocation>
        <location evidence="5">Bacterial microcompartment</location>
    </subcellularLocation>
</comment>
<dbReference type="GO" id="GO:0031471">
    <property type="term" value="C:ethanolamine degradation polyhedral organelle"/>
    <property type="evidence" value="ECO:0007669"/>
    <property type="project" value="UniProtKB-UniRule"/>
</dbReference>
<dbReference type="Gene3D" id="1.10.30.40">
    <property type="entry name" value="Ethanolamine ammonia-lyase light chain (EutC), N-terminal domain"/>
    <property type="match status" value="1"/>
</dbReference>
<dbReference type="AlphaFoldDB" id="A0A2T0TN64"/>
<protein>
    <recommendedName>
        <fullName evidence="5">Ethanolamine ammonia-lyase small subunit</fullName>
        <shortName evidence="5">EAL small subunit</shortName>
        <ecNumber evidence="5">4.3.1.7</ecNumber>
    </recommendedName>
</protein>
<dbReference type="UniPathway" id="UPA00560"/>
<dbReference type="Proteomes" id="UP000238375">
    <property type="component" value="Unassembled WGS sequence"/>
</dbReference>
<dbReference type="EC" id="4.3.1.7" evidence="5"/>
<dbReference type="InterPro" id="IPR042251">
    <property type="entry name" value="EutC_C"/>
</dbReference>
<dbReference type="EMBL" id="PVTE01000001">
    <property type="protein sequence ID" value="PRY47164.1"/>
    <property type="molecule type" value="Genomic_DNA"/>
</dbReference>
<dbReference type="HAMAP" id="MF_00601">
    <property type="entry name" value="EutC"/>
    <property type="match status" value="1"/>
</dbReference>
<comment type="cofactor">
    <cofactor evidence="5">
        <name>adenosylcob(III)alamin</name>
        <dbReference type="ChEBI" id="CHEBI:18408"/>
    </cofactor>
    <text evidence="5">Binds between the large and small subunits.</text>
</comment>
<comment type="catalytic activity">
    <reaction evidence="5">
        <text>ethanolamine = acetaldehyde + NH4(+)</text>
        <dbReference type="Rhea" id="RHEA:15313"/>
        <dbReference type="ChEBI" id="CHEBI:15343"/>
        <dbReference type="ChEBI" id="CHEBI:28938"/>
        <dbReference type="ChEBI" id="CHEBI:57603"/>
        <dbReference type="EC" id="4.3.1.7"/>
    </reaction>
</comment>
<dbReference type="GO" id="GO:0006520">
    <property type="term" value="P:amino acid metabolic process"/>
    <property type="evidence" value="ECO:0007669"/>
    <property type="project" value="InterPro"/>
</dbReference>
<evidence type="ECO:0000256" key="3">
    <source>
        <dbReference type="ARBA" id="ARBA00023285"/>
    </source>
</evidence>
<proteinExistence type="inferred from homology"/>
<evidence type="ECO:0000256" key="2">
    <source>
        <dbReference type="ARBA" id="ARBA00023239"/>
    </source>
</evidence>
<dbReference type="GO" id="GO:0031419">
    <property type="term" value="F:cobalamin binding"/>
    <property type="evidence" value="ECO:0007669"/>
    <property type="project" value="UniProtKB-UniRule"/>
</dbReference>
<dbReference type="NCBIfam" id="NF003971">
    <property type="entry name" value="PRK05465.1"/>
    <property type="match status" value="1"/>
</dbReference>